<dbReference type="PROSITE" id="PS51257">
    <property type="entry name" value="PROKAR_LIPOPROTEIN"/>
    <property type="match status" value="1"/>
</dbReference>
<evidence type="ECO:0000313" key="1">
    <source>
        <dbReference type="EMBL" id="SEP84054.1"/>
    </source>
</evidence>
<name>A0A1H9B540_9FLAO</name>
<dbReference type="AlphaFoldDB" id="A0A1H9B540"/>
<proteinExistence type="predicted"/>
<evidence type="ECO:0008006" key="3">
    <source>
        <dbReference type="Google" id="ProtNLM"/>
    </source>
</evidence>
<dbReference type="EMBL" id="FOFN01000001">
    <property type="protein sequence ID" value="SEP84054.1"/>
    <property type="molecule type" value="Genomic_DNA"/>
</dbReference>
<dbReference type="InterPro" id="IPR008964">
    <property type="entry name" value="Invasin/intimin_cell_adhesion"/>
</dbReference>
<protein>
    <recommendedName>
        <fullName evidence="3">Glycosyl hydrolase family 16</fullName>
    </recommendedName>
</protein>
<organism evidence="1 2">
    <name type="scientific">Hyunsoonleella jejuensis</name>
    <dbReference type="NCBI Taxonomy" id="419940"/>
    <lineage>
        <taxon>Bacteria</taxon>
        <taxon>Pseudomonadati</taxon>
        <taxon>Bacteroidota</taxon>
        <taxon>Flavobacteriia</taxon>
        <taxon>Flavobacteriales</taxon>
        <taxon>Flavobacteriaceae</taxon>
    </lineage>
</organism>
<gene>
    <name evidence="1" type="ORF">SAMN05421824_0455</name>
</gene>
<dbReference type="SUPFAM" id="SSF49373">
    <property type="entry name" value="Invasin/intimin cell-adhesion fragments"/>
    <property type="match status" value="1"/>
</dbReference>
<dbReference type="Proteomes" id="UP000198999">
    <property type="component" value="Unassembled WGS sequence"/>
</dbReference>
<dbReference type="InterPro" id="IPR008979">
    <property type="entry name" value="Galactose-bd-like_sf"/>
</dbReference>
<dbReference type="SUPFAM" id="SSF49785">
    <property type="entry name" value="Galactose-binding domain-like"/>
    <property type="match status" value="2"/>
</dbReference>
<accession>A0A1H9B540</accession>
<dbReference type="RefSeq" id="WP_092577542.1">
    <property type="nucleotide sequence ID" value="NZ_FOFN01000001.1"/>
</dbReference>
<evidence type="ECO:0000313" key="2">
    <source>
        <dbReference type="Proteomes" id="UP000198999"/>
    </source>
</evidence>
<dbReference type="STRING" id="419940.SAMN05421824_0455"/>
<dbReference type="OrthoDB" id="5381604at2"/>
<dbReference type="Gene3D" id="2.60.40.1080">
    <property type="match status" value="1"/>
</dbReference>
<sequence>MKNIKFTYFKYTFLLTCTMVLVLSCERELSDEATFAKFPTAGDIFIDAPVGLTDQFFRSFDPAAGANTDGFGVDNNTFYKGTSAIRIDVPASNDPNGNFIGGIFEDRGAGRNLTGYDALTFWAQGTTSGTVEVGFGTDFDRLESEPSYAVANVIQMTTGWKKYIVPIPDPSKLIQETGMFFFAAGGFDSLGDGPNGNEIAWTFWIDELKFEKTGIVSQPRPIVFSGQDLVQQTFTGSELNIASQGLSIKYDVAGDNVEVSGAPAYFDFISSDSDVAIVNQLGIVSVIGEGATEITAELAGVKAEGSLTVTSSGALPLAPVPMRPAANVKSIYSDVYTAVTESNFSPGFGGSTTEVTEVGPPGQLVQVYANNNFTGILFNNRVDASTLTHMHVDIYTEEAGTNINIQIRDVGANGEIETNIFTGLPDGDDKDKRFDATGLTVGAWTSLDIPLDGDLTAQKNNLGALILAGGPNFILDNIYFYSE</sequence>
<keyword evidence="2" id="KW-1185">Reference proteome</keyword>
<reference evidence="1 2" key="1">
    <citation type="submission" date="2016-10" db="EMBL/GenBank/DDBJ databases">
        <authorList>
            <person name="de Groot N.N."/>
        </authorList>
    </citation>
    <scope>NUCLEOTIDE SEQUENCE [LARGE SCALE GENOMIC DNA]</scope>
    <source>
        <strain evidence="1 2">DSM 21035</strain>
    </source>
</reference>
<dbReference type="Gene3D" id="2.60.120.430">
    <property type="entry name" value="Galactose-binding lectin"/>
    <property type="match status" value="1"/>
</dbReference>